<protein>
    <submittedName>
        <fullName evidence="2">Uncharacterized protein</fullName>
    </submittedName>
</protein>
<dbReference type="OrthoDB" id="5516789at2"/>
<evidence type="ECO:0000256" key="1">
    <source>
        <dbReference type="SAM" id="Phobius"/>
    </source>
</evidence>
<dbReference type="Proteomes" id="UP000273405">
    <property type="component" value="Unassembled WGS sequence"/>
</dbReference>
<keyword evidence="3" id="KW-1185">Reference proteome</keyword>
<keyword evidence="1" id="KW-0472">Membrane</keyword>
<sequence>MALLVAVAMANLGCAHTQVPERKVYVIAADASSIDFKEDARGIGGSGAEAYCNELQIQCYDNCWGRKPPIWSIKKHSAMHREFCTKKCREEFNKCVDKQEEIERQDSLSKRLTFPNIDAARDWLQEHTPEAPPGTTVVVAGVVFVIAIIGSGLVLVPI</sequence>
<keyword evidence="1" id="KW-1133">Transmembrane helix</keyword>
<proteinExistence type="predicted"/>
<reference evidence="3" key="1">
    <citation type="submission" date="2018-09" db="EMBL/GenBank/DDBJ databases">
        <authorList>
            <person name="Livingstone P.G."/>
            <person name="Whitworth D.E."/>
        </authorList>
    </citation>
    <scope>NUCLEOTIDE SEQUENCE [LARGE SCALE GENOMIC DNA]</scope>
    <source>
        <strain evidence="3">CA040B</strain>
    </source>
</reference>
<accession>A0A3A8NSM7</accession>
<feature type="transmembrane region" description="Helical" evidence="1">
    <location>
        <begin position="137"/>
        <end position="156"/>
    </location>
</feature>
<name>A0A3A8NSM7_9BACT</name>
<dbReference type="EMBL" id="RAWG01000022">
    <property type="protein sequence ID" value="RKH46489.1"/>
    <property type="molecule type" value="Genomic_DNA"/>
</dbReference>
<keyword evidence="1" id="KW-0812">Transmembrane</keyword>
<comment type="caution">
    <text evidence="2">The sequence shown here is derived from an EMBL/GenBank/DDBJ whole genome shotgun (WGS) entry which is preliminary data.</text>
</comment>
<organism evidence="2 3">
    <name type="scientific">Corallococcus sicarius</name>
    <dbReference type="NCBI Taxonomy" id="2316726"/>
    <lineage>
        <taxon>Bacteria</taxon>
        <taxon>Pseudomonadati</taxon>
        <taxon>Myxococcota</taxon>
        <taxon>Myxococcia</taxon>
        <taxon>Myxococcales</taxon>
        <taxon>Cystobacterineae</taxon>
        <taxon>Myxococcaceae</taxon>
        <taxon>Corallococcus</taxon>
    </lineage>
</organism>
<dbReference type="RefSeq" id="WP_120624188.1">
    <property type="nucleotide sequence ID" value="NZ_RAWG01000022.1"/>
</dbReference>
<evidence type="ECO:0000313" key="3">
    <source>
        <dbReference type="Proteomes" id="UP000273405"/>
    </source>
</evidence>
<gene>
    <name evidence="2" type="ORF">D7X12_05350</name>
</gene>
<evidence type="ECO:0000313" key="2">
    <source>
        <dbReference type="EMBL" id="RKH46489.1"/>
    </source>
</evidence>
<dbReference type="AlphaFoldDB" id="A0A3A8NSM7"/>